<accession>A0A5C7GH51</accession>
<reference evidence="1 2" key="1">
    <citation type="submission" date="2019-08" db="EMBL/GenBank/DDBJ databases">
        <title>Seonamhaeicola sediminis sp. nov., isolated from marine sediment.</title>
        <authorList>
            <person name="Cao W.R."/>
        </authorList>
    </citation>
    <scope>NUCLEOTIDE SEQUENCE [LARGE SCALE GENOMIC DNA]</scope>
    <source>
        <strain evidence="1 2">1505</strain>
    </source>
</reference>
<name>A0A5C7GH51_9FLAO</name>
<keyword evidence="2" id="KW-1185">Reference proteome</keyword>
<evidence type="ECO:0000313" key="1">
    <source>
        <dbReference type="EMBL" id="TXG36719.1"/>
    </source>
</evidence>
<proteinExistence type="predicted"/>
<evidence type="ECO:0008006" key="3">
    <source>
        <dbReference type="Google" id="ProtNLM"/>
    </source>
</evidence>
<sequence length="134" mass="15797">MQMKFCLSCNKELVGRTDKKFCDAQCRSTHHNKNRPLHEITIQKINSTLRRNRSLLAHFSPSGKTTVEREILFKSGYNFDVFTHIYTFKSGTYYFCYDYGFLPVKDDNGVEKMLIVQKQDYMENLVFNPWSTSN</sequence>
<dbReference type="Proteomes" id="UP000321080">
    <property type="component" value="Unassembled WGS sequence"/>
</dbReference>
<gene>
    <name evidence="1" type="ORF">FUA22_09050</name>
</gene>
<organism evidence="1 2">
    <name type="scientific">Seonamhaeicola maritimus</name>
    <dbReference type="NCBI Taxonomy" id="2591822"/>
    <lineage>
        <taxon>Bacteria</taxon>
        <taxon>Pseudomonadati</taxon>
        <taxon>Bacteroidota</taxon>
        <taxon>Flavobacteriia</taxon>
        <taxon>Flavobacteriales</taxon>
        <taxon>Flavobacteriaceae</taxon>
    </lineage>
</organism>
<protein>
    <recommendedName>
        <fullName evidence="3">DUF2116 family Zn-ribbon domain-containing protein</fullName>
    </recommendedName>
</protein>
<comment type="caution">
    <text evidence="1">The sequence shown here is derived from an EMBL/GenBank/DDBJ whole genome shotgun (WGS) entry which is preliminary data.</text>
</comment>
<evidence type="ECO:0000313" key="2">
    <source>
        <dbReference type="Proteomes" id="UP000321080"/>
    </source>
</evidence>
<dbReference type="EMBL" id="VRKQ01000010">
    <property type="protein sequence ID" value="TXG36719.1"/>
    <property type="molecule type" value="Genomic_DNA"/>
</dbReference>
<dbReference type="AlphaFoldDB" id="A0A5C7GH51"/>